<organism evidence="5 6">
    <name type="scientific">Paludisphaera borealis</name>
    <dbReference type="NCBI Taxonomy" id="1387353"/>
    <lineage>
        <taxon>Bacteria</taxon>
        <taxon>Pseudomonadati</taxon>
        <taxon>Planctomycetota</taxon>
        <taxon>Planctomycetia</taxon>
        <taxon>Isosphaerales</taxon>
        <taxon>Isosphaeraceae</taxon>
        <taxon>Paludisphaera</taxon>
    </lineage>
</organism>
<dbReference type="RefSeq" id="WP_076343784.1">
    <property type="nucleotide sequence ID" value="NZ_CP019082.1"/>
</dbReference>
<dbReference type="STRING" id="1387353.BSF38_01059"/>
<name>A0A1U7CL21_9BACT</name>
<dbReference type="GO" id="GO:0008233">
    <property type="term" value="F:peptidase activity"/>
    <property type="evidence" value="ECO:0007669"/>
    <property type="project" value="UniProtKB-KW"/>
</dbReference>
<feature type="domain" description="Peptidase M16 N-terminal" evidence="3">
    <location>
        <begin position="60"/>
        <end position="189"/>
    </location>
</feature>
<dbReference type="Gene3D" id="3.30.830.10">
    <property type="entry name" value="Metalloenzyme, LuxS/M16 peptidase-like"/>
    <property type="match status" value="2"/>
</dbReference>
<gene>
    <name evidence="5" type="ORF">BSF38_01059</name>
</gene>
<dbReference type="GO" id="GO:0006508">
    <property type="term" value="P:proteolysis"/>
    <property type="evidence" value="ECO:0007669"/>
    <property type="project" value="UniProtKB-KW"/>
</dbReference>
<dbReference type="AlphaFoldDB" id="A0A1U7CL21"/>
<dbReference type="Pfam" id="PF00675">
    <property type="entry name" value="Peptidase_M16"/>
    <property type="match status" value="1"/>
</dbReference>
<dbReference type="InterPro" id="IPR011249">
    <property type="entry name" value="Metalloenz_LuxS/M16"/>
</dbReference>
<dbReference type="PANTHER" id="PTHR11851:SF49">
    <property type="entry name" value="MITOCHONDRIAL-PROCESSING PEPTIDASE SUBUNIT ALPHA"/>
    <property type="match status" value="1"/>
</dbReference>
<evidence type="ECO:0000313" key="5">
    <source>
        <dbReference type="EMBL" id="APW59632.1"/>
    </source>
</evidence>
<dbReference type="PANTHER" id="PTHR11851">
    <property type="entry name" value="METALLOPROTEASE"/>
    <property type="match status" value="1"/>
</dbReference>
<evidence type="ECO:0000259" key="3">
    <source>
        <dbReference type="Pfam" id="PF00675"/>
    </source>
</evidence>
<keyword evidence="5" id="KW-0378">Hydrolase</keyword>
<proteinExistence type="inferred from homology"/>
<dbReference type="OrthoDB" id="9811314at2"/>
<reference evidence="6" key="1">
    <citation type="submission" date="2016-12" db="EMBL/GenBank/DDBJ databases">
        <title>Comparative genomics of four Isosphaeraceae planctomycetes: a common pool of plasmids and glycoside hydrolase genes.</title>
        <authorList>
            <person name="Ivanova A."/>
        </authorList>
    </citation>
    <scope>NUCLEOTIDE SEQUENCE [LARGE SCALE GENOMIC DNA]</scope>
    <source>
        <strain evidence="6">PX4</strain>
    </source>
</reference>
<dbReference type="InterPro" id="IPR011765">
    <property type="entry name" value="Pept_M16_N"/>
</dbReference>
<comment type="similarity">
    <text evidence="1">Belongs to the peptidase M16 family.</text>
</comment>
<feature type="domain" description="Peptidase M16 C-terminal" evidence="4">
    <location>
        <begin position="208"/>
        <end position="378"/>
    </location>
</feature>
<sequence length="447" mass="49057">MKSIVVAAVLAAFVVPSARSGEAADAPVFAYPIRTTVLDNGLGVVSVPFDSPGVVAYYTVVRTGSRNEVEPGLSGFAHFFEHMMFRGTERYSQEQYNDVLKSLGADSNAFTTDDWTCYHMTIPASALATAVDVEADRFQNLKYDEAAFQKEARAVLGEYNKSASSPFLKLEEAISNTAFTRHTYKHTTIGFLADVKDMPNQFAYSKVFFDRWYRPENCTIVVVGQVDHDQLLGLAKTHYGSWRRGTEKVEIPVEPPQAEARSVKLTWPSPTLPILALAYHIPASNPADPDVPALHALREAVFGETSPLYKALVLDEQKAESLPAYADPHRDPSLFTILARGRKPEDVVEIRKRVTEAVAAAVKTPIGADRLKAIQSNLRYRFAGELDSPDAAARAVAESIAITGKPDAMNTLHAAYGRLTPADLQRVAARYFTSTNETAVTLETENP</sequence>
<dbReference type="GO" id="GO:0046872">
    <property type="term" value="F:metal ion binding"/>
    <property type="evidence" value="ECO:0007669"/>
    <property type="project" value="InterPro"/>
</dbReference>
<evidence type="ECO:0000259" key="4">
    <source>
        <dbReference type="Pfam" id="PF05193"/>
    </source>
</evidence>
<evidence type="ECO:0000256" key="2">
    <source>
        <dbReference type="SAM" id="SignalP"/>
    </source>
</evidence>
<dbReference type="InterPro" id="IPR050361">
    <property type="entry name" value="MPP/UQCRC_Complex"/>
</dbReference>
<dbReference type="SUPFAM" id="SSF63411">
    <property type="entry name" value="LuxS/MPP-like metallohydrolase"/>
    <property type="match status" value="2"/>
</dbReference>
<keyword evidence="6" id="KW-1185">Reference proteome</keyword>
<evidence type="ECO:0000256" key="1">
    <source>
        <dbReference type="ARBA" id="ARBA00007261"/>
    </source>
</evidence>
<dbReference type="Pfam" id="PF05193">
    <property type="entry name" value="Peptidase_M16_C"/>
    <property type="match status" value="1"/>
</dbReference>
<dbReference type="Proteomes" id="UP000186309">
    <property type="component" value="Chromosome"/>
</dbReference>
<accession>A0A1U7CL21</accession>
<dbReference type="InterPro" id="IPR007863">
    <property type="entry name" value="Peptidase_M16_C"/>
</dbReference>
<dbReference type="EC" id="3.4.24.-" evidence="5"/>
<feature type="chain" id="PRO_5012662527" evidence="2">
    <location>
        <begin position="21"/>
        <end position="447"/>
    </location>
</feature>
<dbReference type="EMBL" id="CP019082">
    <property type="protein sequence ID" value="APW59632.1"/>
    <property type="molecule type" value="Genomic_DNA"/>
</dbReference>
<feature type="signal peptide" evidence="2">
    <location>
        <begin position="1"/>
        <end position="20"/>
    </location>
</feature>
<protein>
    <submittedName>
        <fullName evidence="5">Putative zinc protease</fullName>
        <ecNumber evidence="5">3.4.24.-</ecNumber>
    </submittedName>
</protein>
<keyword evidence="5" id="KW-0645">Protease</keyword>
<keyword evidence="2" id="KW-0732">Signal</keyword>
<evidence type="ECO:0000313" key="6">
    <source>
        <dbReference type="Proteomes" id="UP000186309"/>
    </source>
</evidence>
<dbReference type="KEGG" id="pbor:BSF38_01059"/>